<dbReference type="EMBL" id="BSPP01000004">
    <property type="protein sequence ID" value="GLS85762.1"/>
    <property type="molecule type" value="Genomic_DNA"/>
</dbReference>
<evidence type="ECO:0000259" key="1">
    <source>
        <dbReference type="Pfam" id="PF13302"/>
    </source>
</evidence>
<evidence type="ECO:0000313" key="2">
    <source>
        <dbReference type="EMBL" id="GLS85762.1"/>
    </source>
</evidence>
<proteinExistence type="predicted"/>
<keyword evidence="3" id="KW-1185">Reference proteome</keyword>
<organism evidence="2 3">
    <name type="scientific">Cypionkella aquatica</name>
    <dbReference type="NCBI Taxonomy" id="1756042"/>
    <lineage>
        <taxon>Bacteria</taxon>
        <taxon>Pseudomonadati</taxon>
        <taxon>Pseudomonadota</taxon>
        <taxon>Alphaproteobacteria</taxon>
        <taxon>Rhodobacterales</taxon>
        <taxon>Paracoccaceae</taxon>
        <taxon>Cypionkella</taxon>
    </lineage>
</organism>
<comment type="caution">
    <text evidence="2">The sequence shown here is derived from an EMBL/GenBank/DDBJ whole genome shotgun (WGS) entry which is preliminary data.</text>
</comment>
<dbReference type="GO" id="GO:0016747">
    <property type="term" value="F:acyltransferase activity, transferring groups other than amino-acyl groups"/>
    <property type="evidence" value="ECO:0007669"/>
    <property type="project" value="InterPro"/>
</dbReference>
<sequence>MITLVGIPEIETDRLRLRGPKTSDFDAMAAFLGSPRSAFVGGPVSSGQAWRSFCHLTGHWLHRGYSMFILADKSTDAALGMAGPWFPEGWPEPELGWSIWDADSEGHGLAHEAAVAARAHAYDALGWKTAISLIADDNLRSQALARRLGCTRDGSFSHETFGASQIWRHPAPEYLQ</sequence>
<dbReference type="SUPFAM" id="SSF55729">
    <property type="entry name" value="Acyl-CoA N-acyltransferases (Nat)"/>
    <property type="match status" value="1"/>
</dbReference>
<dbReference type="InterPro" id="IPR000182">
    <property type="entry name" value="GNAT_dom"/>
</dbReference>
<dbReference type="PANTHER" id="PTHR43792:SF1">
    <property type="entry name" value="N-ACETYLTRANSFERASE DOMAIN-CONTAINING PROTEIN"/>
    <property type="match status" value="1"/>
</dbReference>
<dbReference type="InterPro" id="IPR051531">
    <property type="entry name" value="N-acetyltransferase"/>
</dbReference>
<dbReference type="Gene3D" id="3.40.630.30">
    <property type="match status" value="1"/>
</dbReference>
<name>A0AA37TQF5_9RHOB</name>
<dbReference type="PANTHER" id="PTHR43792">
    <property type="entry name" value="GNAT FAMILY, PUTATIVE (AFU_ORTHOLOGUE AFUA_3G00765)-RELATED-RELATED"/>
    <property type="match status" value="1"/>
</dbReference>
<dbReference type="InterPro" id="IPR016181">
    <property type="entry name" value="Acyl_CoA_acyltransferase"/>
</dbReference>
<feature type="domain" description="N-acetyltransferase" evidence="1">
    <location>
        <begin position="14"/>
        <end position="151"/>
    </location>
</feature>
<protein>
    <submittedName>
        <fullName evidence="2">GNAT family acetyltransferase</fullName>
    </submittedName>
</protein>
<dbReference type="Pfam" id="PF13302">
    <property type="entry name" value="Acetyltransf_3"/>
    <property type="match status" value="1"/>
</dbReference>
<evidence type="ECO:0000313" key="3">
    <source>
        <dbReference type="Proteomes" id="UP001157355"/>
    </source>
</evidence>
<accession>A0AA37TQF5</accession>
<dbReference type="Proteomes" id="UP001157355">
    <property type="component" value="Unassembled WGS sequence"/>
</dbReference>
<gene>
    <name evidence="2" type="ORF">GCM10010873_07360</name>
</gene>
<dbReference type="AlphaFoldDB" id="A0AA37TQF5"/>
<reference evidence="2 3" key="1">
    <citation type="journal article" date="2014" name="Int. J. Syst. Evol. Microbiol.">
        <title>Complete genome sequence of Corynebacterium casei LMG S-19264T (=DSM 44701T), isolated from a smear-ripened cheese.</title>
        <authorList>
            <consortium name="US DOE Joint Genome Institute (JGI-PGF)"/>
            <person name="Walter F."/>
            <person name="Albersmeier A."/>
            <person name="Kalinowski J."/>
            <person name="Ruckert C."/>
        </authorList>
    </citation>
    <scope>NUCLEOTIDE SEQUENCE [LARGE SCALE GENOMIC DNA]</scope>
    <source>
        <strain evidence="2 3">NBRC 111766</strain>
    </source>
</reference>
<dbReference type="RefSeq" id="WP_284323985.1">
    <property type="nucleotide sequence ID" value="NZ_BSPP01000004.1"/>
</dbReference>